<organism evidence="14 15">
    <name type="scientific">Cinchona calisaya</name>
    <dbReference type="NCBI Taxonomy" id="153742"/>
    <lineage>
        <taxon>Eukaryota</taxon>
        <taxon>Viridiplantae</taxon>
        <taxon>Streptophyta</taxon>
        <taxon>Embryophyta</taxon>
        <taxon>Tracheophyta</taxon>
        <taxon>Spermatophyta</taxon>
        <taxon>Magnoliopsida</taxon>
        <taxon>eudicotyledons</taxon>
        <taxon>Gunneridae</taxon>
        <taxon>Pentapetalae</taxon>
        <taxon>asterids</taxon>
        <taxon>lamiids</taxon>
        <taxon>Gentianales</taxon>
        <taxon>Rubiaceae</taxon>
        <taxon>Cinchonoideae</taxon>
        <taxon>Cinchoneae</taxon>
        <taxon>Cinchona</taxon>
    </lineage>
</organism>
<protein>
    <recommendedName>
        <fullName evidence="11">E3 ubiquitin-protein ligase RMA</fullName>
        <ecNumber evidence="11">2.3.2.27</ecNumber>
    </recommendedName>
    <alternativeName>
        <fullName evidence="11">Protein RING membrane-anchor</fullName>
    </alternativeName>
    <alternativeName>
        <fullName evidence="11">RING-type E3 ubiquitin transferase RMA</fullName>
    </alternativeName>
</protein>
<dbReference type="GO" id="GO:0008270">
    <property type="term" value="F:zinc ion binding"/>
    <property type="evidence" value="ECO:0007669"/>
    <property type="project" value="UniProtKB-KW"/>
</dbReference>
<evidence type="ECO:0000256" key="9">
    <source>
        <dbReference type="ARBA" id="ARBA00023136"/>
    </source>
</evidence>
<evidence type="ECO:0000313" key="15">
    <source>
        <dbReference type="Proteomes" id="UP001630127"/>
    </source>
</evidence>
<evidence type="ECO:0000256" key="4">
    <source>
        <dbReference type="ARBA" id="ARBA00022679"/>
    </source>
</evidence>
<dbReference type="InterPro" id="IPR013083">
    <property type="entry name" value="Znf_RING/FYVE/PHD"/>
</dbReference>
<comment type="catalytic activity">
    <reaction evidence="1 11">
        <text>S-ubiquitinyl-[E2 ubiquitin-conjugating enzyme]-L-cysteine + [acceptor protein]-L-lysine = [E2 ubiquitin-conjugating enzyme]-L-cysteine + N(6)-ubiquitinyl-[acceptor protein]-L-lysine.</text>
        <dbReference type="EC" id="2.3.2.27"/>
    </reaction>
</comment>
<dbReference type="PANTHER" id="PTHR12313">
    <property type="entry name" value="E3 UBIQUITIN-PROTEIN LIGASE RNF5-RELATED"/>
    <property type="match status" value="1"/>
</dbReference>
<feature type="region of interest" description="Disordered" evidence="12">
    <location>
        <begin position="124"/>
        <end position="143"/>
    </location>
</feature>
<evidence type="ECO:0000259" key="13">
    <source>
        <dbReference type="PROSITE" id="PS50089"/>
    </source>
</evidence>
<dbReference type="PROSITE" id="PS50089">
    <property type="entry name" value="ZF_RING_2"/>
    <property type="match status" value="1"/>
</dbReference>
<comment type="caution">
    <text evidence="14">The sequence shown here is derived from an EMBL/GenBank/DDBJ whole genome shotgun (WGS) entry which is preliminary data.</text>
</comment>
<keyword evidence="9" id="KW-0472">Membrane</keyword>
<evidence type="ECO:0000256" key="6">
    <source>
        <dbReference type="ARBA" id="ARBA00022771"/>
    </source>
</evidence>
<feature type="region of interest" description="Disordered" evidence="12">
    <location>
        <begin position="93"/>
        <end position="112"/>
    </location>
</feature>
<keyword evidence="8 11" id="KW-0862">Zinc</keyword>
<comment type="pathway">
    <text evidence="3 11">Protein modification; protein ubiquitination.</text>
</comment>
<comment type="function">
    <text evidence="11">E3 ubiquitin-protein ligase.</text>
</comment>
<evidence type="ECO:0000256" key="10">
    <source>
        <dbReference type="PROSITE-ProRule" id="PRU00175"/>
    </source>
</evidence>
<dbReference type="EMBL" id="JBJUIK010000008">
    <property type="protein sequence ID" value="KAL3519755.1"/>
    <property type="molecule type" value="Genomic_DNA"/>
</dbReference>
<dbReference type="EC" id="2.3.2.27" evidence="11"/>
<dbReference type="InterPro" id="IPR045103">
    <property type="entry name" value="RNF5/RNF185-like"/>
</dbReference>
<keyword evidence="4 11" id="KW-0808">Transferase</keyword>
<keyword evidence="5 11" id="KW-0479">Metal-binding</keyword>
<dbReference type="InterPro" id="IPR017907">
    <property type="entry name" value="Znf_RING_CS"/>
</dbReference>
<evidence type="ECO:0000256" key="1">
    <source>
        <dbReference type="ARBA" id="ARBA00000900"/>
    </source>
</evidence>
<keyword evidence="11" id="KW-0256">Endoplasmic reticulum</keyword>
<dbReference type="GO" id="GO:0006511">
    <property type="term" value="P:ubiquitin-dependent protein catabolic process"/>
    <property type="evidence" value="ECO:0007669"/>
    <property type="project" value="UniProtKB-UniRule"/>
</dbReference>
<dbReference type="GO" id="GO:0005789">
    <property type="term" value="C:endoplasmic reticulum membrane"/>
    <property type="evidence" value="ECO:0007669"/>
    <property type="project" value="UniProtKB-SubCell"/>
</dbReference>
<dbReference type="Proteomes" id="UP001630127">
    <property type="component" value="Unassembled WGS sequence"/>
</dbReference>
<accession>A0ABD2ZJX4</accession>
<reference evidence="14 15" key="1">
    <citation type="submission" date="2024-11" db="EMBL/GenBank/DDBJ databases">
        <title>A near-complete genome assembly of Cinchona calisaya.</title>
        <authorList>
            <person name="Lian D.C."/>
            <person name="Zhao X.W."/>
            <person name="Wei L."/>
        </authorList>
    </citation>
    <scope>NUCLEOTIDE SEQUENCE [LARGE SCALE GENOMIC DNA]</scope>
    <source>
        <tissue evidence="14">Nenye</tissue>
    </source>
</reference>
<dbReference type="AlphaFoldDB" id="A0ABD2ZJX4"/>
<evidence type="ECO:0000256" key="3">
    <source>
        <dbReference type="ARBA" id="ARBA00004906"/>
    </source>
</evidence>
<keyword evidence="15" id="KW-1185">Reference proteome</keyword>
<comment type="domain">
    <text evidence="11">The RING-type zinc finger domain is responsible for E3 ligase activity.</text>
</comment>
<dbReference type="PROSITE" id="PS00518">
    <property type="entry name" value="ZF_RING_1"/>
    <property type="match status" value="1"/>
</dbReference>
<evidence type="ECO:0000256" key="5">
    <source>
        <dbReference type="ARBA" id="ARBA00022723"/>
    </source>
</evidence>
<dbReference type="InterPro" id="IPR001841">
    <property type="entry name" value="Znf_RING"/>
</dbReference>
<gene>
    <name evidence="14" type="ORF">ACH5RR_017904</name>
</gene>
<evidence type="ECO:0000256" key="8">
    <source>
        <dbReference type="ARBA" id="ARBA00022833"/>
    </source>
</evidence>
<evidence type="ECO:0000256" key="2">
    <source>
        <dbReference type="ARBA" id="ARBA00004308"/>
    </source>
</evidence>
<keyword evidence="7 11" id="KW-0833">Ubl conjugation pathway</keyword>
<evidence type="ECO:0000256" key="12">
    <source>
        <dbReference type="SAM" id="MobiDB-lite"/>
    </source>
</evidence>
<dbReference type="InterPro" id="IPR018957">
    <property type="entry name" value="Znf_C3HC4_RING-type"/>
</dbReference>
<comment type="subcellular location">
    <subcellularLocation>
        <location evidence="2">Endomembrane system</location>
    </subcellularLocation>
    <subcellularLocation>
        <location evidence="11">Endoplasmic reticulum membrane</location>
        <topology evidence="11">Single-pass type IV membrane protein</topology>
    </subcellularLocation>
</comment>
<dbReference type="SMART" id="SM00184">
    <property type="entry name" value="RING"/>
    <property type="match status" value="1"/>
</dbReference>
<dbReference type="Pfam" id="PF00097">
    <property type="entry name" value="zf-C3HC4"/>
    <property type="match status" value="1"/>
</dbReference>
<evidence type="ECO:0000313" key="14">
    <source>
        <dbReference type="EMBL" id="KAL3519755.1"/>
    </source>
</evidence>
<name>A0ABD2ZJX4_9GENT</name>
<dbReference type="SUPFAM" id="SSF57850">
    <property type="entry name" value="RING/U-box"/>
    <property type="match status" value="1"/>
</dbReference>
<proteinExistence type="predicted"/>
<evidence type="ECO:0000256" key="7">
    <source>
        <dbReference type="ARBA" id="ARBA00022786"/>
    </source>
</evidence>
<evidence type="ECO:0000256" key="11">
    <source>
        <dbReference type="RuleBase" id="RU369090"/>
    </source>
</evidence>
<feature type="domain" description="RING-type" evidence="13">
    <location>
        <begin position="31"/>
        <end position="78"/>
    </location>
</feature>
<keyword evidence="6 10" id="KW-0863">Zinc-finger</keyword>
<dbReference type="GO" id="GO:0061630">
    <property type="term" value="F:ubiquitin protein ligase activity"/>
    <property type="evidence" value="ECO:0007669"/>
    <property type="project" value="UniProtKB-UniRule"/>
</dbReference>
<dbReference type="Gene3D" id="3.30.40.10">
    <property type="entry name" value="Zinc/RING finger domain, C3HC4 (zinc finger)"/>
    <property type="match status" value="1"/>
</dbReference>
<sequence>MEFEQQLVQELKSMPASIPDQSEKVSGCFDCSICLDSARDPVVTLCGHLYCWPCIYKWLEFQQSSSSLDQCSHCPICKAEISQESVVPLYGRGGSLSEAEPDQKSTSLNKIIPPRPNAVARQAQTTSSTLRQRLPSNSPYQNLQTSPQPIMATNEESVPVSPLLSNLESPTAMGVCHPMNGNYGEMVYARVFGNSRTLYTFPNSYHTEGSTSPRLRRQEIQAYKSLNRISVFLFCSILLCVFLF</sequence>